<comment type="similarity">
    <text evidence="1">Belongs to the Mediator complex subunit 18 family.</text>
</comment>
<accession>A0AAE0N831</accession>
<dbReference type="Proteomes" id="UP001287356">
    <property type="component" value="Unassembled WGS sequence"/>
</dbReference>
<dbReference type="EMBL" id="JAULSN010000004">
    <property type="protein sequence ID" value="KAK3372914.1"/>
    <property type="molecule type" value="Genomic_DNA"/>
</dbReference>
<keyword evidence="1" id="KW-0539">Nucleus</keyword>
<keyword evidence="1" id="KW-0804">Transcription</keyword>
<dbReference type="Gene3D" id="2.40.320.10">
    <property type="entry name" value="Hypothetical Protein Pfu-838710-001"/>
    <property type="match status" value="1"/>
</dbReference>
<dbReference type="InterPro" id="IPR019095">
    <property type="entry name" value="Mediator_Med18"/>
</dbReference>
<dbReference type="Pfam" id="PF09637">
    <property type="entry name" value="Med18"/>
    <property type="match status" value="1"/>
</dbReference>
<keyword evidence="3" id="KW-1185">Reference proteome</keyword>
<sequence>MPHEIFLTAVVNENDFDAAVKVLGGITAMREQQHISRVCYYIHDVGVRGLPSIKEIQKEKGPTSASWQELHQILLKQSYILHTRHRDFLDPTSPGPVLRFCDQPDPESNRYPRFITQRKILEINDPRTGKILADSKFTLKSEMVEESYHWWLNDLEYALTRILPVPPGSPLPQQVSDLNDLQPLSSFWMLYVRTWVESNPERMQQAYVRLNQVKNDFTGLFEFKTMDRRAHDTRNMEPRGSA</sequence>
<reference evidence="2" key="1">
    <citation type="journal article" date="2023" name="Mol. Phylogenet. Evol.">
        <title>Genome-scale phylogeny and comparative genomics of the fungal order Sordariales.</title>
        <authorList>
            <person name="Hensen N."/>
            <person name="Bonometti L."/>
            <person name="Westerberg I."/>
            <person name="Brannstrom I.O."/>
            <person name="Guillou S."/>
            <person name="Cros-Aarteil S."/>
            <person name="Calhoun S."/>
            <person name="Haridas S."/>
            <person name="Kuo A."/>
            <person name="Mondo S."/>
            <person name="Pangilinan J."/>
            <person name="Riley R."/>
            <person name="LaButti K."/>
            <person name="Andreopoulos B."/>
            <person name="Lipzen A."/>
            <person name="Chen C."/>
            <person name="Yan M."/>
            <person name="Daum C."/>
            <person name="Ng V."/>
            <person name="Clum A."/>
            <person name="Steindorff A."/>
            <person name="Ohm R.A."/>
            <person name="Martin F."/>
            <person name="Silar P."/>
            <person name="Natvig D.O."/>
            <person name="Lalanne C."/>
            <person name="Gautier V."/>
            <person name="Ament-Velasquez S.L."/>
            <person name="Kruys A."/>
            <person name="Hutchinson M.I."/>
            <person name="Powell A.J."/>
            <person name="Barry K."/>
            <person name="Miller A.N."/>
            <person name="Grigoriev I.V."/>
            <person name="Debuchy R."/>
            <person name="Gladieux P."/>
            <person name="Hiltunen Thoren M."/>
            <person name="Johannesson H."/>
        </authorList>
    </citation>
    <scope>NUCLEOTIDE SEQUENCE</scope>
    <source>
        <strain evidence="2">CBS 958.72</strain>
    </source>
</reference>
<comment type="function">
    <text evidence="1">Component of the Mediator complex, a coactivator involved in the regulated transcription of nearly all RNA polymerase II-dependent genes. Mediator functions as a bridge to convey information from gene-specific regulatory proteins to the basal RNA polymerase II transcription machinery. Mediator is recruited to promoters by direct interactions with regulatory proteins and serves as a scaffold for the assembly of a functional preinitiation complex with RNA polymerase II and the general transcription factors.</text>
</comment>
<comment type="caution">
    <text evidence="2">The sequence shown here is derived from an EMBL/GenBank/DDBJ whole genome shotgun (WGS) entry which is preliminary data.</text>
</comment>
<evidence type="ECO:0000256" key="1">
    <source>
        <dbReference type="RuleBase" id="RU364150"/>
    </source>
</evidence>
<proteinExistence type="inferred from homology"/>
<keyword evidence="1" id="KW-0805">Transcription regulation</keyword>
<protein>
    <recommendedName>
        <fullName evidence="1">Mediator of RNA polymerase II transcription subunit 18</fullName>
    </recommendedName>
    <alternativeName>
        <fullName evidence="1">Mediator complex subunit 18</fullName>
    </alternativeName>
</protein>
<dbReference type="GO" id="GO:0003712">
    <property type="term" value="F:transcription coregulator activity"/>
    <property type="evidence" value="ECO:0007669"/>
    <property type="project" value="InterPro"/>
</dbReference>
<keyword evidence="1" id="KW-0010">Activator</keyword>
<name>A0AAE0N831_9PEZI</name>
<dbReference type="AlphaFoldDB" id="A0AAE0N831"/>
<gene>
    <name evidence="1" type="primary">MED18</name>
    <name evidence="2" type="ORF">B0T24DRAFT_575041</name>
</gene>
<organism evidence="2 3">
    <name type="scientific">Lasiosphaeria ovina</name>
    <dbReference type="NCBI Taxonomy" id="92902"/>
    <lineage>
        <taxon>Eukaryota</taxon>
        <taxon>Fungi</taxon>
        <taxon>Dikarya</taxon>
        <taxon>Ascomycota</taxon>
        <taxon>Pezizomycotina</taxon>
        <taxon>Sordariomycetes</taxon>
        <taxon>Sordariomycetidae</taxon>
        <taxon>Sordariales</taxon>
        <taxon>Lasiosphaeriaceae</taxon>
        <taxon>Lasiosphaeria</taxon>
    </lineage>
</organism>
<evidence type="ECO:0000313" key="2">
    <source>
        <dbReference type="EMBL" id="KAK3372914.1"/>
    </source>
</evidence>
<evidence type="ECO:0000313" key="3">
    <source>
        <dbReference type="Proteomes" id="UP001287356"/>
    </source>
</evidence>
<comment type="subunit">
    <text evidence="1">Component of the Mediator complex.</text>
</comment>
<reference evidence="2" key="2">
    <citation type="submission" date="2023-06" db="EMBL/GenBank/DDBJ databases">
        <authorList>
            <consortium name="Lawrence Berkeley National Laboratory"/>
            <person name="Haridas S."/>
            <person name="Hensen N."/>
            <person name="Bonometti L."/>
            <person name="Westerberg I."/>
            <person name="Brannstrom I.O."/>
            <person name="Guillou S."/>
            <person name="Cros-Aarteil S."/>
            <person name="Calhoun S."/>
            <person name="Kuo A."/>
            <person name="Mondo S."/>
            <person name="Pangilinan J."/>
            <person name="Riley R."/>
            <person name="Labutti K."/>
            <person name="Andreopoulos B."/>
            <person name="Lipzen A."/>
            <person name="Chen C."/>
            <person name="Yanf M."/>
            <person name="Daum C."/>
            <person name="Ng V."/>
            <person name="Clum A."/>
            <person name="Steindorff A."/>
            <person name="Ohm R."/>
            <person name="Martin F."/>
            <person name="Silar P."/>
            <person name="Natvig D."/>
            <person name="Lalanne C."/>
            <person name="Gautier V."/>
            <person name="Ament-Velasquez S.L."/>
            <person name="Kruys A."/>
            <person name="Hutchinson M.I."/>
            <person name="Powell A.J."/>
            <person name="Barry K."/>
            <person name="Miller A.N."/>
            <person name="Grigoriev I.V."/>
            <person name="Debuchy R."/>
            <person name="Gladieux P."/>
            <person name="Thoren M.H."/>
            <person name="Johannesson H."/>
        </authorList>
    </citation>
    <scope>NUCLEOTIDE SEQUENCE</scope>
    <source>
        <strain evidence="2">CBS 958.72</strain>
    </source>
</reference>
<dbReference type="GO" id="GO:0016592">
    <property type="term" value="C:mediator complex"/>
    <property type="evidence" value="ECO:0007669"/>
    <property type="project" value="InterPro"/>
</dbReference>
<comment type="subcellular location">
    <subcellularLocation>
        <location evidence="1">Nucleus</location>
    </subcellularLocation>
</comment>
<dbReference type="GO" id="GO:0006357">
    <property type="term" value="P:regulation of transcription by RNA polymerase II"/>
    <property type="evidence" value="ECO:0007669"/>
    <property type="project" value="InterPro"/>
</dbReference>